<proteinExistence type="predicted"/>
<dbReference type="Proteomes" id="UP000282469">
    <property type="component" value="Segment"/>
</dbReference>
<evidence type="ECO:0000313" key="1">
    <source>
        <dbReference type="EMBL" id="AMB48766.1"/>
    </source>
</evidence>
<gene>
    <name evidence="1" type="ORF">GpSGHVEth162</name>
</gene>
<accession>A0A0Y0KG19</accession>
<evidence type="ECO:0000313" key="2">
    <source>
        <dbReference type="Proteomes" id="UP000282469"/>
    </source>
</evidence>
<name>A0A0Y0KG19_GHVS</name>
<organism evidence="1 2">
    <name type="scientific">Glossina hytrovirus (isolate Glossina pallidipes/Ethiopia/Seibersdorf/-)</name>
    <name type="common">GHV</name>
    <dbReference type="NCBI Taxonomy" id="379529"/>
    <lineage>
        <taxon>Viruses</taxon>
        <taxon>Viruses incertae sedis</taxon>
        <taxon>Naldaviricetes</taxon>
        <taxon>Lefavirales</taxon>
        <taxon>Hytrosaviridae</taxon>
        <taxon>Glossinavirus</taxon>
        <taxon>Glossinavirus glopallidipedis</taxon>
    </lineage>
</organism>
<protein>
    <submittedName>
        <fullName evidence="1">Virion protein</fullName>
    </submittedName>
</protein>
<reference evidence="1 2" key="1">
    <citation type="journal article" date="2016" name="J. Gen. Virol.">
        <title>Comprehensive annotation of Glossina pallidipes salivary gland hypertrophy virus from Ethiopian tsetse flies: a proteogenomics approach.</title>
        <authorList>
            <person name="Abd-Alla A.M."/>
            <person name="Kariithi H.M."/>
            <person name="Cousserans F."/>
            <person name="Parker N.J."/>
            <person name="Ince I.A."/>
            <person name="Scully E.D."/>
            <person name="Boeren S."/>
            <person name="Geib S.M."/>
            <person name="Mekonnen S."/>
            <person name="Vlak J.M."/>
            <person name="Parker A.G."/>
            <person name="Vreysen M.J."/>
            <person name="Bergoin M."/>
        </authorList>
    </citation>
    <scope>NUCLEOTIDE SEQUENCE [LARGE SCALE GENOMIC DNA]</scope>
    <source>
        <strain evidence="1 2">Ethiopian</strain>
    </source>
</reference>
<sequence length="211" mass="26150">MSLKIKNMIENKVEPFWSTHHDMIVNYYIEIHIDILSTDIYNFFKFFKCNLYDDIASMFLDLVKYDVILLDKNLYKLLNFKDDYEFQQNHIKNFLYKYPHLIKEVNKTKNYKYYIMNLNVFSKYLYSCPTLQIHYRKFVNIKNIYIKYNLYINKIINIDYDFKYKLKKYRYEISIISELNNESEREKRINIFTIAELERKIKVLFNKLLIK</sequence>
<dbReference type="EMBL" id="KU050077">
    <property type="protein sequence ID" value="AMB48766.1"/>
    <property type="molecule type" value="Genomic_DNA"/>
</dbReference>
<organismHost>
    <name type="scientific">Glossina</name>
    <name type="common">tsetse flies</name>
    <dbReference type="NCBI Taxonomy" id="7393"/>
</organismHost>